<keyword evidence="6 7" id="KW-0472">Membrane</keyword>
<proteinExistence type="inferred from homology"/>
<evidence type="ECO:0000313" key="9">
    <source>
        <dbReference type="EMBL" id="RBQ11490.1"/>
    </source>
</evidence>
<feature type="transmembrane region" description="Helical" evidence="7">
    <location>
        <begin position="77"/>
        <end position="98"/>
    </location>
</feature>
<dbReference type="AlphaFoldDB" id="A0A366LCI1"/>
<dbReference type="PANTHER" id="PTHR34582:SF6">
    <property type="entry name" value="UPF0702 TRANSMEMBRANE PROTEIN YCAP"/>
    <property type="match status" value="1"/>
</dbReference>
<name>A0A366LCI1_9SPHI</name>
<evidence type="ECO:0000256" key="1">
    <source>
        <dbReference type="ARBA" id="ARBA00004651"/>
    </source>
</evidence>
<dbReference type="Pfam" id="PF04239">
    <property type="entry name" value="DUF421"/>
    <property type="match status" value="1"/>
</dbReference>
<dbReference type="Gene3D" id="3.30.240.20">
    <property type="entry name" value="bsu07140 like domains"/>
    <property type="match status" value="1"/>
</dbReference>
<evidence type="ECO:0000256" key="5">
    <source>
        <dbReference type="ARBA" id="ARBA00022989"/>
    </source>
</evidence>
<feature type="transmembrane region" description="Helical" evidence="7">
    <location>
        <begin position="20"/>
        <end position="40"/>
    </location>
</feature>
<feature type="domain" description="YetF C-terminal" evidence="8">
    <location>
        <begin position="100"/>
        <end position="169"/>
    </location>
</feature>
<dbReference type="RefSeq" id="WP_113947404.1">
    <property type="nucleotide sequence ID" value="NZ_QNQU01000002.1"/>
</dbReference>
<evidence type="ECO:0000259" key="8">
    <source>
        <dbReference type="Pfam" id="PF04239"/>
    </source>
</evidence>
<protein>
    <submittedName>
        <fullName evidence="9">DUF421 domain-containing protein</fullName>
    </submittedName>
</protein>
<evidence type="ECO:0000256" key="3">
    <source>
        <dbReference type="ARBA" id="ARBA00022475"/>
    </source>
</evidence>
<dbReference type="Proteomes" id="UP000252081">
    <property type="component" value="Unassembled WGS sequence"/>
</dbReference>
<dbReference type="InterPro" id="IPR023090">
    <property type="entry name" value="UPF0702_alpha/beta_dom_sf"/>
</dbReference>
<organism evidence="9 10">
    <name type="scientific">Pedobacter miscanthi</name>
    <dbReference type="NCBI Taxonomy" id="2259170"/>
    <lineage>
        <taxon>Bacteria</taxon>
        <taxon>Pseudomonadati</taxon>
        <taxon>Bacteroidota</taxon>
        <taxon>Sphingobacteriia</taxon>
        <taxon>Sphingobacteriales</taxon>
        <taxon>Sphingobacteriaceae</taxon>
        <taxon>Pedobacter</taxon>
    </lineage>
</organism>
<evidence type="ECO:0000256" key="2">
    <source>
        <dbReference type="ARBA" id="ARBA00006448"/>
    </source>
</evidence>
<dbReference type="OrthoDB" id="6538282at2"/>
<keyword evidence="3" id="KW-1003">Cell membrane</keyword>
<evidence type="ECO:0000256" key="7">
    <source>
        <dbReference type="SAM" id="Phobius"/>
    </source>
</evidence>
<reference evidence="9 10" key="1">
    <citation type="submission" date="2018-07" db="EMBL/GenBank/DDBJ databases">
        <title>A draft genome of a endophytic bacteria, a new species of Pedobacter.</title>
        <authorList>
            <person name="Zhang Z.D."/>
            <person name="Chen Z.J."/>
        </authorList>
    </citation>
    <scope>NUCLEOTIDE SEQUENCE [LARGE SCALE GENOMIC DNA]</scope>
    <source>
        <strain evidence="9 10">RS10</strain>
    </source>
</reference>
<dbReference type="EMBL" id="QNQU01000002">
    <property type="protein sequence ID" value="RBQ11490.1"/>
    <property type="molecule type" value="Genomic_DNA"/>
</dbReference>
<evidence type="ECO:0000313" key="10">
    <source>
        <dbReference type="Proteomes" id="UP000252081"/>
    </source>
</evidence>
<accession>A0A366LCI1</accession>
<keyword evidence="10" id="KW-1185">Reference proteome</keyword>
<sequence>MKDFQTFDFHRIFFGDLPYSFLLEILFRTAVMYCYTILLLRLLGKRSMGQLSTLELAIIICFGSAVGDPMMGKDIPILHGIVVITTVALLQIGAEWVINRNKRLEQFMEGRPDCLVKDGMIVLKSLSKNNLSQEDLFRFLRSKDVEQLGQIKDAFFETSGLVSVWCYAKPDIRPGLSILPEEYLSGSTYIAAGKTVSQSGAFSCRNCGYTTNYRAGQHFPVCPQCKERVWSKSHI</sequence>
<keyword evidence="4 7" id="KW-0812">Transmembrane</keyword>
<gene>
    <name evidence="9" type="ORF">DRW42_03235</name>
</gene>
<evidence type="ECO:0000256" key="4">
    <source>
        <dbReference type="ARBA" id="ARBA00022692"/>
    </source>
</evidence>
<dbReference type="GO" id="GO:0005886">
    <property type="term" value="C:plasma membrane"/>
    <property type="evidence" value="ECO:0007669"/>
    <property type="project" value="UniProtKB-SubCell"/>
</dbReference>
<dbReference type="InterPro" id="IPR007353">
    <property type="entry name" value="DUF421"/>
</dbReference>
<comment type="similarity">
    <text evidence="2">Belongs to the UPF0702 family.</text>
</comment>
<evidence type="ECO:0000256" key="6">
    <source>
        <dbReference type="ARBA" id="ARBA00023136"/>
    </source>
</evidence>
<keyword evidence="5 7" id="KW-1133">Transmembrane helix</keyword>
<dbReference type="PANTHER" id="PTHR34582">
    <property type="entry name" value="UPF0702 TRANSMEMBRANE PROTEIN YCAP"/>
    <property type="match status" value="1"/>
</dbReference>
<comment type="caution">
    <text evidence="9">The sequence shown here is derived from an EMBL/GenBank/DDBJ whole genome shotgun (WGS) entry which is preliminary data.</text>
</comment>
<comment type="subcellular location">
    <subcellularLocation>
        <location evidence="1">Cell membrane</location>
        <topology evidence="1">Multi-pass membrane protein</topology>
    </subcellularLocation>
</comment>
<feature type="transmembrane region" description="Helical" evidence="7">
    <location>
        <begin position="52"/>
        <end position="71"/>
    </location>
</feature>